<evidence type="ECO:0000313" key="1">
    <source>
        <dbReference type="EMBL" id="TWL30627.1"/>
    </source>
</evidence>
<sequence length="61" mass="7233">MKYGFAYKNGKLVNIFCGREELYNELKAFLFKTFSISVKEVLRPQYIAEQKANNWNDTYSI</sequence>
<accession>A0A415J4N5</accession>
<dbReference type="Proteomes" id="UP000435910">
    <property type="component" value="Unassembled WGS sequence"/>
</dbReference>
<dbReference type="AlphaFoldDB" id="A0A415J4N5"/>
<protein>
    <submittedName>
        <fullName evidence="1">Uncharacterized protein</fullName>
    </submittedName>
</protein>
<evidence type="ECO:0000313" key="2">
    <source>
        <dbReference type="Proteomes" id="UP000435910"/>
    </source>
</evidence>
<dbReference type="EMBL" id="NILC01000014">
    <property type="protein sequence ID" value="TWL30627.1"/>
    <property type="molecule type" value="Genomic_DNA"/>
</dbReference>
<organism evidence="1 2">
    <name type="scientific">Bacillus licheniformis</name>
    <dbReference type="NCBI Taxonomy" id="1402"/>
    <lineage>
        <taxon>Bacteria</taxon>
        <taxon>Bacillati</taxon>
        <taxon>Bacillota</taxon>
        <taxon>Bacilli</taxon>
        <taxon>Bacillales</taxon>
        <taxon>Bacillaceae</taxon>
        <taxon>Bacillus</taxon>
    </lineage>
</organism>
<name>A0A415J4N5_BACLI</name>
<gene>
    <name evidence="1" type="ORF">CHCC16736_1661</name>
</gene>
<reference evidence="1 2" key="1">
    <citation type="submission" date="2019-06" db="EMBL/GenBank/DDBJ databases">
        <title>Genome sequence analysis of &gt;100 Bacillus licheniformis strains suggests intrinsic resistance to this species.</title>
        <authorList>
            <person name="Wels M."/>
            <person name="Siezen R.J."/>
            <person name="Johansen E."/>
            <person name="Stuer-Lauridsen B."/>
            <person name="Bjerre K."/>
            <person name="Nielsen B.K.K."/>
        </authorList>
    </citation>
    <scope>NUCLEOTIDE SEQUENCE [LARGE SCALE GENOMIC DNA]</scope>
    <source>
        <strain evidence="1 2">BAC-16736</strain>
    </source>
</reference>
<proteinExistence type="predicted"/>
<comment type="caution">
    <text evidence="1">The sequence shown here is derived from an EMBL/GenBank/DDBJ whole genome shotgun (WGS) entry which is preliminary data.</text>
</comment>